<dbReference type="Gene3D" id="3.40.50.720">
    <property type="entry name" value="NAD(P)-binding Rossmann-like Domain"/>
    <property type="match status" value="1"/>
</dbReference>
<evidence type="ECO:0000313" key="5">
    <source>
        <dbReference type="Proteomes" id="UP000003688"/>
    </source>
</evidence>
<comment type="similarity">
    <text evidence="1 3">Belongs to the short-chain dehydrogenases/reductases (SDR) family.</text>
</comment>
<dbReference type="Pfam" id="PF00106">
    <property type="entry name" value="adh_short"/>
    <property type="match status" value="1"/>
</dbReference>
<dbReference type="GO" id="GO:0016616">
    <property type="term" value="F:oxidoreductase activity, acting on the CH-OH group of donors, NAD or NADP as acceptor"/>
    <property type="evidence" value="ECO:0007669"/>
    <property type="project" value="UniProtKB-ARBA"/>
</dbReference>
<sequence length="268" mass="28673" precursor="true">MASRLNGKWILITGASSGFGAATARAFGAEGAKLLLGARRMDRLDQVAAEARKAGAGEVHAHFLDVSKTSSVEEFMSWARQQIAGINATAAPVLDVLINNAGGAHGVETVAEGKDEDWEMMLQTNVLGILRMTRAALPLMVNNPGGSIINIGSFAAYTAYEGGAAYCAAKAGELQITRTLRLELNGTGLRVCSVDPGLAETEFSVVRFKGDLEKAKKPYEGTQPLTAEDIAEIILWVANRPPHVNIDQMLIKPTDQAAIHKVYRRKSL</sequence>
<evidence type="ECO:0000256" key="2">
    <source>
        <dbReference type="ARBA" id="ARBA00023002"/>
    </source>
</evidence>
<evidence type="ECO:0000256" key="1">
    <source>
        <dbReference type="ARBA" id="ARBA00006484"/>
    </source>
</evidence>
<proteinExistence type="inferred from homology"/>
<evidence type="ECO:0000256" key="3">
    <source>
        <dbReference type="RuleBase" id="RU000363"/>
    </source>
</evidence>
<dbReference type="PANTHER" id="PTHR42901:SF1">
    <property type="entry name" value="ALCOHOL DEHYDROGENASE"/>
    <property type="match status" value="1"/>
</dbReference>
<dbReference type="PRINTS" id="PR00080">
    <property type="entry name" value="SDRFAMILY"/>
</dbReference>
<evidence type="ECO:0000313" key="4">
    <source>
        <dbReference type="EMBL" id="EEF59436.1"/>
    </source>
</evidence>
<dbReference type="PRINTS" id="PR00081">
    <property type="entry name" value="GDHRDH"/>
</dbReference>
<gene>
    <name evidence="4" type="ORF">Cflav_PD2280</name>
</gene>
<reference evidence="4 5" key="1">
    <citation type="journal article" date="2011" name="J. Bacteriol.">
        <title>Genome sequence of 'Pedosphaera parvula' Ellin514, an aerobic Verrucomicrobial isolate from pasture soil.</title>
        <authorList>
            <person name="Kant R."/>
            <person name="van Passel M.W."/>
            <person name="Sangwan P."/>
            <person name="Palva A."/>
            <person name="Lucas S."/>
            <person name="Copeland A."/>
            <person name="Lapidus A."/>
            <person name="Glavina Del Rio T."/>
            <person name="Dalin E."/>
            <person name="Tice H."/>
            <person name="Bruce D."/>
            <person name="Goodwin L."/>
            <person name="Pitluck S."/>
            <person name="Chertkov O."/>
            <person name="Larimer F.W."/>
            <person name="Land M.L."/>
            <person name="Hauser L."/>
            <person name="Brettin T.S."/>
            <person name="Detter J.C."/>
            <person name="Han S."/>
            <person name="de Vos W.M."/>
            <person name="Janssen P.H."/>
            <person name="Smidt H."/>
        </authorList>
    </citation>
    <scope>NUCLEOTIDE SEQUENCE [LARGE SCALE GENOMIC DNA]</scope>
    <source>
        <strain evidence="4 5">Ellin514</strain>
    </source>
</reference>
<name>B9XL85_PEDPL</name>
<dbReference type="SUPFAM" id="SSF51735">
    <property type="entry name" value="NAD(P)-binding Rossmann-fold domains"/>
    <property type="match status" value="1"/>
</dbReference>
<protein>
    <submittedName>
        <fullName evidence="4">Short-chain dehydrogenase/reductase SDR</fullName>
    </submittedName>
</protein>
<dbReference type="EMBL" id="ABOX02000028">
    <property type="protein sequence ID" value="EEF59436.1"/>
    <property type="molecule type" value="Genomic_DNA"/>
</dbReference>
<dbReference type="RefSeq" id="WP_007416576.1">
    <property type="nucleotide sequence ID" value="NZ_ABOX02000028.1"/>
</dbReference>
<dbReference type="STRING" id="320771.Cflav_PD2280"/>
<dbReference type="Proteomes" id="UP000003688">
    <property type="component" value="Unassembled WGS sequence"/>
</dbReference>
<organism evidence="4 5">
    <name type="scientific">Pedosphaera parvula (strain Ellin514)</name>
    <dbReference type="NCBI Taxonomy" id="320771"/>
    <lineage>
        <taxon>Bacteria</taxon>
        <taxon>Pseudomonadati</taxon>
        <taxon>Verrucomicrobiota</taxon>
        <taxon>Pedosphaerae</taxon>
        <taxon>Pedosphaerales</taxon>
        <taxon>Pedosphaeraceae</taxon>
        <taxon>Pedosphaera</taxon>
    </lineage>
</organism>
<keyword evidence="5" id="KW-1185">Reference proteome</keyword>
<dbReference type="AlphaFoldDB" id="B9XL85"/>
<dbReference type="PANTHER" id="PTHR42901">
    <property type="entry name" value="ALCOHOL DEHYDROGENASE"/>
    <property type="match status" value="1"/>
</dbReference>
<keyword evidence="2" id="KW-0560">Oxidoreductase</keyword>
<comment type="caution">
    <text evidence="4">The sequence shown here is derived from an EMBL/GenBank/DDBJ whole genome shotgun (WGS) entry which is preliminary data.</text>
</comment>
<dbReference type="OrthoDB" id="9775296at2"/>
<dbReference type="InterPro" id="IPR036291">
    <property type="entry name" value="NAD(P)-bd_dom_sf"/>
</dbReference>
<accession>B9XL85</accession>
<dbReference type="InterPro" id="IPR002347">
    <property type="entry name" value="SDR_fam"/>
</dbReference>
<dbReference type="FunFam" id="3.40.50.720:FF:000047">
    <property type="entry name" value="NADP-dependent L-serine/L-allo-threonine dehydrogenase"/>
    <property type="match status" value="1"/>
</dbReference>